<protein>
    <submittedName>
        <fullName evidence="5">Transcriptional regulator</fullName>
    </submittedName>
</protein>
<keyword evidence="2" id="KW-0238">DNA-binding</keyword>
<evidence type="ECO:0000256" key="1">
    <source>
        <dbReference type="ARBA" id="ARBA00023015"/>
    </source>
</evidence>
<evidence type="ECO:0000313" key="5">
    <source>
        <dbReference type="EMBL" id="APX24987.1"/>
    </source>
</evidence>
<dbReference type="Pfam" id="PF00392">
    <property type="entry name" value="GntR"/>
    <property type="match status" value="1"/>
</dbReference>
<dbReference type="AlphaFoldDB" id="A0A1U7D9Y3"/>
<dbReference type="GO" id="GO:0003700">
    <property type="term" value="F:DNA-binding transcription factor activity"/>
    <property type="evidence" value="ECO:0007669"/>
    <property type="project" value="InterPro"/>
</dbReference>
<reference evidence="5 6" key="1">
    <citation type="submission" date="2016-03" db="EMBL/GenBank/DDBJ databases">
        <title>Deep-sea bacteria in the southern Pacific.</title>
        <authorList>
            <person name="Tang K."/>
        </authorList>
    </citation>
    <scope>NUCLEOTIDE SEQUENCE [LARGE SCALE GENOMIC DNA]</scope>
    <source>
        <strain evidence="5 6">JLT2016</strain>
    </source>
</reference>
<dbReference type="InterPro" id="IPR000524">
    <property type="entry name" value="Tscrpt_reg_HTH_GntR"/>
</dbReference>
<dbReference type="PANTHER" id="PTHR43537:SF24">
    <property type="entry name" value="GLUCONATE OPERON TRANSCRIPTIONAL REPRESSOR"/>
    <property type="match status" value="1"/>
</dbReference>
<dbReference type="PROSITE" id="PS50949">
    <property type="entry name" value="HTH_GNTR"/>
    <property type="match status" value="1"/>
</dbReference>
<evidence type="ECO:0000259" key="4">
    <source>
        <dbReference type="PROSITE" id="PS50949"/>
    </source>
</evidence>
<dbReference type="PANTHER" id="PTHR43537">
    <property type="entry name" value="TRANSCRIPTIONAL REGULATOR, GNTR FAMILY"/>
    <property type="match status" value="1"/>
</dbReference>
<keyword evidence="1" id="KW-0805">Transcription regulation</keyword>
<dbReference type="InterPro" id="IPR011711">
    <property type="entry name" value="GntR_C"/>
</dbReference>
<dbReference type="Proteomes" id="UP000186559">
    <property type="component" value="Chromosome"/>
</dbReference>
<dbReference type="SMART" id="SM00345">
    <property type="entry name" value="HTH_GNTR"/>
    <property type="match status" value="1"/>
</dbReference>
<evidence type="ECO:0000256" key="3">
    <source>
        <dbReference type="ARBA" id="ARBA00023163"/>
    </source>
</evidence>
<organism evidence="5 6">
    <name type="scientific">Salipiger profundus</name>
    <dbReference type="NCBI Taxonomy" id="1229727"/>
    <lineage>
        <taxon>Bacteria</taxon>
        <taxon>Pseudomonadati</taxon>
        <taxon>Pseudomonadota</taxon>
        <taxon>Alphaproteobacteria</taxon>
        <taxon>Rhodobacterales</taxon>
        <taxon>Roseobacteraceae</taxon>
        <taxon>Salipiger</taxon>
    </lineage>
</organism>
<gene>
    <name evidence="5" type="ORF">Ga0080559_TMP4191</name>
</gene>
<dbReference type="Gene3D" id="1.10.10.10">
    <property type="entry name" value="Winged helix-like DNA-binding domain superfamily/Winged helix DNA-binding domain"/>
    <property type="match status" value="1"/>
</dbReference>
<dbReference type="InterPro" id="IPR036390">
    <property type="entry name" value="WH_DNA-bd_sf"/>
</dbReference>
<dbReference type="InterPro" id="IPR036388">
    <property type="entry name" value="WH-like_DNA-bd_sf"/>
</dbReference>
<dbReference type="STRING" id="1229727.Ga0080559_TMP4191"/>
<dbReference type="Pfam" id="PF07729">
    <property type="entry name" value="FCD"/>
    <property type="match status" value="1"/>
</dbReference>
<dbReference type="Gene3D" id="1.20.120.530">
    <property type="entry name" value="GntR ligand-binding domain-like"/>
    <property type="match status" value="1"/>
</dbReference>
<dbReference type="RefSeq" id="WP_076624682.1">
    <property type="nucleotide sequence ID" value="NZ_BMEW01000001.1"/>
</dbReference>
<keyword evidence="6" id="KW-1185">Reference proteome</keyword>
<keyword evidence="3" id="KW-0804">Transcription</keyword>
<feature type="domain" description="HTH gntR-type" evidence="4">
    <location>
        <begin position="12"/>
        <end position="79"/>
    </location>
</feature>
<dbReference type="SUPFAM" id="SSF48008">
    <property type="entry name" value="GntR ligand-binding domain-like"/>
    <property type="match status" value="1"/>
</dbReference>
<name>A0A1U7D9Y3_9RHOB</name>
<dbReference type="KEGG" id="tpro:Ga0080559_TMP4191"/>
<dbReference type="SMART" id="SM00895">
    <property type="entry name" value="FCD"/>
    <property type="match status" value="1"/>
</dbReference>
<evidence type="ECO:0000313" key="6">
    <source>
        <dbReference type="Proteomes" id="UP000186559"/>
    </source>
</evidence>
<accession>A0A1U7D9Y3</accession>
<evidence type="ECO:0000256" key="2">
    <source>
        <dbReference type="ARBA" id="ARBA00023125"/>
    </source>
</evidence>
<sequence length="231" mass="25787">MELPRGAQGRRNQLSQDVASYVRELIISGQAREGDYLRIDSIARAMDVSSTPVREGLLLLQLEGFVKLVPRRGFRVVGVEAQDVLDIFWAQGTLAGELAARAAERASDEEIAELEQLIVDHRAAVAAGDEPLYTRLGHRFHRAVNLAARSNRLANLLGNMTKQLPNEFYGRIEGQIEGSMDYHPRILDAIRDRDPERARTQMVEHIVSGGDALVQHLEEQGLWSEDRKNGA</sequence>
<dbReference type="InterPro" id="IPR008920">
    <property type="entry name" value="TF_FadR/GntR_C"/>
</dbReference>
<proteinExistence type="predicted"/>
<dbReference type="GO" id="GO:0003677">
    <property type="term" value="F:DNA binding"/>
    <property type="evidence" value="ECO:0007669"/>
    <property type="project" value="UniProtKB-KW"/>
</dbReference>
<dbReference type="EMBL" id="CP014796">
    <property type="protein sequence ID" value="APX24987.1"/>
    <property type="molecule type" value="Genomic_DNA"/>
</dbReference>
<dbReference type="SUPFAM" id="SSF46785">
    <property type="entry name" value="Winged helix' DNA-binding domain"/>
    <property type="match status" value="1"/>
</dbReference>